<evidence type="ECO:0000313" key="5">
    <source>
        <dbReference type="Proteomes" id="UP000027059"/>
    </source>
</evidence>
<organism evidence="4 5">
    <name type="scientific">Leptospirillum ferriphilum YSK</name>
    <dbReference type="NCBI Taxonomy" id="1441628"/>
    <lineage>
        <taxon>Bacteria</taxon>
        <taxon>Pseudomonadati</taxon>
        <taxon>Nitrospirota</taxon>
        <taxon>Nitrospiria</taxon>
        <taxon>Nitrospirales</taxon>
        <taxon>Nitrospiraceae</taxon>
        <taxon>Leptospirillum</taxon>
    </lineage>
</organism>
<protein>
    <recommendedName>
        <fullName evidence="3">Transglycosylase SLT domain-containing protein</fullName>
    </recommendedName>
</protein>
<keyword evidence="5" id="KW-1185">Reference proteome</keyword>
<sequence length="688" mass="77911">MFFSRFRLRWNAFFLFLLASHGFLTVPVAMARPVTEKGGWSYYMAVLGAVTRNDPVSARRLLSGMGKADLSTLPPLYRNRLAILRLWYFPPSTFSGKGLRHMNRTGRGIADVLFWHAMNEPAVPASRRPGLRRKFAHMYPFSPFASGPGRSGRNTARALWQRSLVSVKEGDTLTAVSLWKKLVARHPLSPESGLALMRLGTAGETGDVLIPRWEALSSMGMGALASGEIKHYLALEPPFPYRDLATILRSVELARENHRFRARKLLSTLTQEKGPRLLASLEATRCQLYRRPEVSESCIGDFLSRFPDSIDGRRLVNGFLRQQMALGKGMVPPGWKPPAVLMSTGPGQDSLWLYGLAAFLSGRRDAAKNAWEELEEDLSTEKGTSAFAFRLARVRYFLGRLSSLNGDKSEARSFYKKVLSEAPETPYAMWATLACRSDCPPLDVRLHRPEKGHRHLTRSDRNRILTLVQMGLWGPALLMTEMRLDGGHLGRRILRYGSLDMSVFPEERYRVIQEVIPLDPPGIHLARAEKVNGFVLRGVRRSGVDPEWAISIARQESRFMEKSLSIDGALGIMQLMPPTALSVAHSSGDPVYLTIRRNLGKIRVPENNSYLGGLYLRRLLEHYPKNPERAVASYNAGMHSVVRWKGLENQDWDFFVEGIPFRETRRYDREVLWNYLFIHRSHLLRKEG</sequence>
<evidence type="ECO:0000259" key="3">
    <source>
        <dbReference type="Pfam" id="PF01464"/>
    </source>
</evidence>
<evidence type="ECO:0000256" key="2">
    <source>
        <dbReference type="PROSITE-ProRule" id="PRU00339"/>
    </source>
</evidence>
<dbReference type="Pfam" id="PF01464">
    <property type="entry name" value="SLT"/>
    <property type="match status" value="1"/>
</dbReference>
<evidence type="ECO:0000256" key="1">
    <source>
        <dbReference type="ARBA" id="ARBA00007734"/>
    </source>
</evidence>
<keyword evidence="2" id="KW-0802">TPR repeat</keyword>
<dbReference type="HOGENOM" id="CLU_403243_0_0_0"/>
<dbReference type="KEGG" id="lfp:Y981_04000"/>
<dbReference type="Gene3D" id="1.25.40.10">
    <property type="entry name" value="Tetratricopeptide repeat domain"/>
    <property type="match status" value="1"/>
</dbReference>
<dbReference type="PROSITE" id="PS50005">
    <property type="entry name" value="TPR"/>
    <property type="match status" value="1"/>
</dbReference>
<reference evidence="5" key="1">
    <citation type="submission" date="2014-02" db="EMBL/GenBank/DDBJ databases">
        <title>Complete genome sequence and comparative genomic analysis of the nitrogen-fixing bacterium Leptospirillum ferriphilum YSK.</title>
        <authorList>
            <person name="Guo X."/>
            <person name="Yin H."/>
            <person name="Liang Y."/>
            <person name="Hu Q."/>
            <person name="Ma L."/>
            <person name="Xiao Y."/>
            <person name="Zhang X."/>
            <person name="Qiu G."/>
            <person name="Liu X."/>
        </authorList>
    </citation>
    <scope>NUCLEOTIDE SEQUENCE [LARGE SCALE GENOMIC DNA]</scope>
    <source>
        <strain evidence="5">YSK</strain>
    </source>
</reference>
<dbReference type="AlphaFoldDB" id="A0A059Y264"/>
<evidence type="ECO:0000313" key="4">
    <source>
        <dbReference type="EMBL" id="AIA31582.1"/>
    </source>
</evidence>
<dbReference type="PANTHER" id="PTHR37423">
    <property type="entry name" value="SOLUBLE LYTIC MUREIN TRANSGLYCOSYLASE-RELATED"/>
    <property type="match status" value="1"/>
</dbReference>
<accession>A0A059Y264</accession>
<dbReference type="InterPro" id="IPR023346">
    <property type="entry name" value="Lysozyme-like_dom_sf"/>
</dbReference>
<dbReference type="SUPFAM" id="SSF53955">
    <property type="entry name" value="Lysozyme-like"/>
    <property type="match status" value="1"/>
</dbReference>
<comment type="similarity">
    <text evidence="1">Belongs to the transglycosylase Slt family.</text>
</comment>
<name>A0A059Y264_9BACT</name>
<feature type="repeat" description="TPR" evidence="2">
    <location>
        <begin position="392"/>
        <end position="425"/>
    </location>
</feature>
<dbReference type="InterPro" id="IPR008258">
    <property type="entry name" value="Transglycosylase_SLT_dom_1"/>
</dbReference>
<feature type="domain" description="Transglycosylase SLT" evidence="3">
    <location>
        <begin position="541"/>
        <end position="648"/>
    </location>
</feature>
<dbReference type="InterPro" id="IPR011990">
    <property type="entry name" value="TPR-like_helical_dom_sf"/>
</dbReference>
<dbReference type="InterPro" id="IPR019734">
    <property type="entry name" value="TPR_rpt"/>
</dbReference>
<dbReference type="Gene3D" id="1.10.530.10">
    <property type="match status" value="1"/>
</dbReference>
<dbReference type="EMBL" id="CP007243">
    <property type="protein sequence ID" value="AIA31582.1"/>
    <property type="molecule type" value="Genomic_DNA"/>
</dbReference>
<dbReference type="Proteomes" id="UP000027059">
    <property type="component" value="Chromosome"/>
</dbReference>
<dbReference type="PANTHER" id="PTHR37423:SF2">
    <property type="entry name" value="MEMBRANE-BOUND LYTIC MUREIN TRANSGLYCOSYLASE C"/>
    <property type="match status" value="1"/>
</dbReference>
<proteinExistence type="inferred from homology"/>
<gene>
    <name evidence="4" type="ORF">Y981_04000</name>
</gene>
<reference evidence="4 5" key="2">
    <citation type="journal article" date="2015" name="Biomed. Res. Int.">
        <title>Effects of Arsenite Resistance on the Growth and Functional Gene Expression of Leptospirillum ferriphilum and Acidithiobacillus thiooxidans in Pure Culture and Coculture.</title>
        <authorList>
            <person name="Jiang H."/>
            <person name="Liang Y."/>
            <person name="Yin H."/>
            <person name="Xiao Y."/>
            <person name="Guo X."/>
            <person name="Xu Y."/>
            <person name="Hu Q."/>
            <person name="Liu H."/>
            <person name="Liu X."/>
        </authorList>
    </citation>
    <scope>NUCLEOTIDE SEQUENCE [LARGE SCALE GENOMIC DNA]</scope>
    <source>
        <strain evidence="4 5">YSK</strain>
    </source>
</reference>